<dbReference type="AlphaFoldDB" id="A0A4V1MA11"/>
<dbReference type="EMBL" id="SDHZ01000002">
    <property type="protein sequence ID" value="RXK83554.1"/>
    <property type="molecule type" value="Genomic_DNA"/>
</dbReference>
<feature type="chain" id="PRO_5020399780" description="DUF4138 domain-containing protein" evidence="1">
    <location>
        <begin position="22"/>
        <end position="215"/>
    </location>
</feature>
<dbReference type="OrthoDB" id="7054664at2"/>
<accession>A0A4V1MA11</accession>
<gene>
    <name evidence="2" type="ORF">ESB13_15805</name>
</gene>
<proteinExistence type="predicted"/>
<evidence type="ECO:0008006" key="4">
    <source>
        <dbReference type="Google" id="ProtNLM"/>
    </source>
</evidence>
<sequence length="215" mass="24244">MIRFSLLAAACLAISPFFSKAQDPDMPDFRSKRESVLKMTEKDIQSDLSTFTMAGIDLFAGQPKLKSIPVASHDNSQITLEEEDLKVQVTAARFDPSKHKLNYVEKYLIKIDGRGYYGGYGTVPKTSVSGVTLITGNDTIVLPPAAYADLHNPEFTYTDNKGQLSSYVSVYRSGDKRKLYIYLLKREPSGSYEVTWVIQDKKYLRRVVDFGFLKQ</sequence>
<evidence type="ECO:0000256" key="1">
    <source>
        <dbReference type="SAM" id="SignalP"/>
    </source>
</evidence>
<comment type="caution">
    <text evidence="2">The sequence shown here is derived from an EMBL/GenBank/DDBJ whole genome shotgun (WGS) entry which is preliminary data.</text>
</comment>
<keyword evidence="1" id="KW-0732">Signal</keyword>
<evidence type="ECO:0000313" key="2">
    <source>
        <dbReference type="EMBL" id="RXK83554.1"/>
    </source>
</evidence>
<dbReference type="RefSeq" id="WP_129004606.1">
    <property type="nucleotide sequence ID" value="NZ_SDHZ01000002.1"/>
</dbReference>
<keyword evidence="3" id="KW-1185">Reference proteome</keyword>
<dbReference type="Proteomes" id="UP000290545">
    <property type="component" value="Unassembled WGS sequence"/>
</dbReference>
<protein>
    <recommendedName>
        <fullName evidence="4">DUF4138 domain-containing protein</fullName>
    </recommendedName>
</protein>
<name>A0A4V1MA11_9BACT</name>
<feature type="signal peptide" evidence="1">
    <location>
        <begin position="1"/>
        <end position="21"/>
    </location>
</feature>
<organism evidence="2 3">
    <name type="scientific">Filimonas effusa</name>
    <dbReference type="NCBI Taxonomy" id="2508721"/>
    <lineage>
        <taxon>Bacteria</taxon>
        <taxon>Pseudomonadati</taxon>
        <taxon>Bacteroidota</taxon>
        <taxon>Chitinophagia</taxon>
        <taxon>Chitinophagales</taxon>
        <taxon>Chitinophagaceae</taxon>
        <taxon>Filimonas</taxon>
    </lineage>
</organism>
<reference evidence="2 3" key="1">
    <citation type="submission" date="2019-01" db="EMBL/GenBank/DDBJ databases">
        <title>Filimonas sp. strain TTM-71.</title>
        <authorList>
            <person name="Chen W.-M."/>
        </authorList>
    </citation>
    <scope>NUCLEOTIDE SEQUENCE [LARGE SCALE GENOMIC DNA]</scope>
    <source>
        <strain evidence="2 3">TTM-71</strain>
    </source>
</reference>
<evidence type="ECO:0000313" key="3">
    <source>
        <dbReference type="Proteomes" id="UP000290545"/>
    </source>
</evidence>